<reference evidence="3 4" key="1">
    <citation type="journal article" date="2019" name="Int. J. Syst. Evol. Microbiol.">
        <title>Photorhabdus khanii subsp. guanajuatensis subsp. nov., isolated from Heterorhabditis atacamensis, and Photorhabdus luminescens subsp. mexicana subsp. nov., isolated from Heterorhabditis mexicana entomopathogenic nematodes.</title>
        <authorList>
            <person name="Machado R.A.R."/>
            <person name="Bruno P."/>
            <person name="Arce C.C.M."/>
            <person name="Liechti N."/>
            <person name="Kohler A."/>
            <person name="Bernal J."/>
            <person name="Bruggmann R."/>
            <person name="Turlings T.C.J."/>
        </authorList>
    </citation>
    <scope>NUCLEOTIDE SEQUENCE [LARGE SCALE GENOMIC DNA]</scope>
    <source>
        <strain evidence="3 4">MEX47-22</strain>
    </source>
</reference>
<comment type="caution">
    <text evidence="3">The sequence shown here is derived from an EMBL/GenBank/DDBJ whole genome shotgun (WGS) entry which is preliminary data.</text>
</comment>
<evidence type="ECO:0000313" key="4">
    <source>
        <dbReference type="Proteomes" id="UP000295550"/>
    </source>
</evidence>
<dbReference type="EMBL" id="PUJX01000046">
    <property type="protein sequence ID" value="TDB43322.1"/>
    <property type="molecule type" value="Genomic_DNA"/>
</dbReference>
<proteinExistence type="predicted"/>
<dbReference type="AlphaFoldDB" id="A0A4R4IS26"/>
<feature type="region of interest" description="Disordered" evidence="2">
    <location>
        <begin position="380"/>
        <end position="399"/>
    </location>
</feature>
<organism evidence="3 4">
    <name type="scientific">Photorhabdus luminescens subsp. mexicana</name>
    <dbReference type="NCBI Taxonomy" id="2100167"/>
    <lineage>
        <taxon>Bacteria</taxon>
        <taxon>Pseudomonadati</taxon>
        <taxon>Pseudomonadota</taxon>
        <taxon>Gammaproteobacteria</taxon>
        <taxon>Enterobacterales</taxon>
        <taxon>Morganellaceae</taxon>
        <taxon>Photorhabdus</taxon>
    </lineage>
</organism>
<evidence type="ECO:0000256" key="1">
    <source>
        <dbReference type="SAM" id="Coils"/>
    </source>
</evidence>
<name>A0A4R4IS26_PHOLU</name>
<sequence>MGNAFDFELNADENVTKVIDEINEKLNSLNPNLAKTKEGLKFGGSESTDGVDVLGTKLRDMSRYAKDNVQHIGDMVPPLKNFGELATKYMGMGAKIGGVGMAAYGISKGFQLMNDMGKEAYDFDVAAKNSAMNVPDFTRIAGAMVQIGVSADDAKKSVESFYGILNHPLQGRRKEARAQLTSMGVPLYENEHGTIDVYKTFPEVVKAMQKYPSDVQNTIAEKIGLDEHGLALARKGPEEYQKLLTNSDRFGLTRSQADNDKLNQYNDKKNELDARLEGITNRAKIAFANFALGDGYDYMKEQAEKREAYSDTLYSGYKKGDLRDRALNDVKFMKSLSFGERFSLQFGEPDKDLEKKINDRFSAAWESEKRKHDAGKIKDEAIPQPPKIEPLKIEPPKYPDPYAKPVKDSFGLRIKNPGNVRDAPNGIGYVQGKSGTFVKFGNNHDGLSALARQLMLNGDRGKNTVNSTISKYSPPGGVDRNNTQAYINFVSKETGFLPDQQLDMHDPKVLENLMVAMIKQENHGQQPFSQKEITDAITAAIFDPKWQGLRDRYYLNQQRMINQPALPESDKRPPSIFANQANNSEIAQNIADAIQSTMGENKMQVEITLVNSKTGERQQFNAKTGGRVTTSMQYP</sequence>
<dbReference type="RefSeq" id="WP_132348565.1">
    <property type="nucleotide sequence ID" value="NZ_CAWOLF010000046.1"/>
</dbReference>
<keyword evidence="1" id="KW-0175">Coiled coil</keyword>
<protein>
    <submittedName>
        <fullName evidence="3">Uncharacterized protein</fullName>
    </submittedName>
</protein>
<dbReference type="Proteomes" id="UP000295550">
    <property type="component" value="Unassembled WGS sequence"/>
</dbReference>
<feature type="coiled-coil region" evidence="1">
    <location>
        <begin position="255"/>
        <end position="282"/>
    </location>
</feature>
<accession>A0A4R4IS26</accession>
<evidence type="ECO:0000313" key="3">
    <source>
        <dbReference type="EMBL" id="TDB43322.1"/>
    </source>
</evidence>
<evidence type="ECO:0000256" key="2">
    <source>
        <dbReference type="SAM" id="MobiDB-lite"/>
    </source>
</evidence>
<gene>
    <name evidence="3" type="ORF">C5468_23730</name>
</gene>